<dbReference type="PROSITE" id="PS51332">
    <property type="entry name" value="B12_BINDING"/>
    <property type="match status" value="1"/>
</dbReference>
<proteinExistence type="predicted"/>
<protein>
    <submittedName>
        <fullName evidence="2">Methanogenic corrinoid protein MtbC1</fullName>
    </submittedName>
</protein>
<dbReference type="OrthoDB" id="5756833at2"/>
<dbReference type="CDD" id="cd02065">
    <property type="entry name" value="B12-binding_like"/>
    <property type="match status" value="1"/>
</dbReference>
<sequence>MDEFKLSFINHFDKLDKDACVLLAINALKNNEITIPELYEDVLRPALYSIDTSMGMEDSIWIEHVKTSIIRTVIESAYPFVIELKKHVKPLGMKVVLACPEREYHEVGLRMIADFFSLNGYEAIFVGTNTPREQVYYAIASNSPKYAAISVTDYYLLFEAQRMINRIKEMTGGKVTVLVGGNAFRSNLVSVEKIGGDIYLESYQDIVSLRAGEEK</sequence>
<feature type="domain" description="B12-binding" evidence="1">
    <location>
        <begin position="92"/>
        <end position="215"/>
    </location>
</feature>
<keyword evidence="3" id="KW-1185">Reference proteome</keyword>
<dbReference type="GO" id="GO:0046872">
    <property type="term" value="F:metal ion binding"/>
    <property type="evidence" value="ECO:0007669"/>
    <property type="project" value="InterPro"/>
</dbReference>
<dbReference type="Proteomes" id="UP000315343">
    <property type="component" value="Unassembled WGS sequence"/>
</dbReference>
<dbReference type="EMBL" id="VLKH01000009">
    <property type="protein sequence ID" value="TWH78460.1"/>
    <property type="molecule type" value="Genomic_DNA"/>
</dbReference>
<evidence type="ECO:0000259" key="1">
    <source>
        <dbReference type="PROSITE" id="PS51332"/>
    </source>
</evidence>
<reference evidence="2 3" key="1">
    <citation type="submission" date="2019-07" db="EMBL/GenBank/DDBJ databases">
        <title>Genomic Encyclopedia of Type Strains, Phase I: the one thousand microbial genomes (KMG-I) project.</title>
        <authorList>
            <person name="Kyrpides N."/>
        </authorList>
    </citation>
    <scope>NUCLEOTIDE SEQUENCE [LARGE SCALE GENOMIC DNA]</scope>
    <source>
        <strain evidence="2 3">DSM 13558</strain>
    </source>
</reference>
<dbReference type="Pfam" id="PF02310">
    <property type="entry name" value="B12-binding"/>
    <property type="match status" value="1"/>
</dbReference>
<organism evidence="2 3">
    <name type="scientific">Sedimentibacter saalensis</name>
    <dbReference type="NCBI Taxonomy" id="130788"/>
    <lineage>
        <taxon>Bacteria</taxon>
        <taxon>Bacillati</taxon>
        <taxon>Bacillota</taxon>
        <taxon>Tissierellia</taxon>
        <taxon>Sedimentibacter</taxon>
    </lineage>
</organism>
<evidence type="ECO:0000313" key="2">
    <source>
        <dbReference type="EMBL" id="TWH78460.1"/>
    </source>
</evidence>
<dbReference type="GO" id="GO:0031419">
    <property type="term" value="F:cobalamin binding"/>
    <property type="evidence" value="ECO:0007669"/>
    <property type="project" value="InterPro"/>
</dbReference>
<dbReference type="RefSeq" id="WP_145085237.1">
    <property type="nucleotide sequence ID" value="NZ_JBCFAR010000008.1"/>
</dbReference>
<accession>A0A562J5P6</accession>
<dbReference type="InterPro" id="IPR006158">
    <property type="entry name" value="Cobalamin-bd"/>
</dbReference>
<dbReference type="Gene3D" id="3.40.50.280">
    <property type="entry name" value="Cobalamin-binding domain"/>
    <property type="match status" value="1"/>
</dbReference>
<dbReference type="InterPro" id="IPR036724">
    <property type="entry name" value="Cobalamin-bd_sf"/>
</dbReference>
<dbReference type="AlphaFoldDB" id="A0A562J5P6"/>
<dbReference type="SUPFAM" id="SSF52242">
    <property type="entry name" value="Cobalamin (vitamin B12)-binding domain"/>
    <property type="match status" value="1"/>
</dbReference>
<name>A0A562J5P6_9FIRM</name>
<evidence type="ECO:0000313" key="3">
    <source>
        <dbReference type="Proteomes" id="UP000315343"/>
    </source>
</evidence>
<comment type="caution">
    <text evidence="2">The sequence shown here is derived from an EMBL/GenBank/DDBJ whole genome shotgun (WGS) entry which is preliminary data.</text>
</comment>
<gene>
    <name evidence="2" type="ORF">LY60_02920</name>
</gene>